<dbReference type="AlphaFoldDB" id="A0A2A6EB00"/>
<reference evidence="2 3" key="1">
    <citation type="submission" date="2017-09" db="EMBL/GenBank/DDBJ databases">
        <title>Phase variable restriction modification systems are present in the genome sequences of periodontal pathogens Prevotella intermedia, Tannerella forsythia and Porphyromonas gingivalis.</title>
        <authorList>
            <person name="Haigh R.D."/>
            <person name="Crawford L."/>
            <person name="Ralph J."/>
            <person name="Wanford J."/>
            <person name="Vartoukian S.R."/>
            <person name="Hijazib K."/>
            <person name="Wade W."/>
            <person name="Oggioni M.R."/>
        </authorList>
    </citation>
    <scope>NUCLEOTIDE SEQUENCE [LARGE SCALE GENOMIC DNA]</scope>
    <source>
        <strain evidence="2 3">WW11663</strain>
    </source>
</reference>
<comment type="caution">
    <text evidence="2">The sequence shown here is derived from an EMBL/GenBank/DDBJ whole genome shotgun (WGS) entry which is preliminary data.</text>
</comment>
<dbReference type="Proteomes" id="UP000219259">
    <property type="component" value="Unassembled WGS sequence"/>
</dbReference>
<evidence type="ECO:0000256" key="1">
    <source>
        <dbReference type="SAM" id="Phobius"/>
    </source>
</evidence>
<dbReference type="EMBL" id="NSLJ01000003">
    <property type="protein sequence ID" value="PDP44863.1"/>
    <property type="molecule type" value="Genomic_DNA"/>
</dbReference>
<gene>
    <name evidence="2" type="ORF">CLI86_01795</name>
</gene>
<keyword evidence="1" id="KW-0812">Transmembrane</keyword>
<keyword evidence="1" id="KW-1133">Transmembrane helix</keyword>
<evidence type="ECO:0000313" key="2">
    <source>
        <dbReference type="EMBL" id="PDP44863.1"/>
    </source>
</evidence>
<feature type="transmembrane region" description="Helical" evidence="1">
    <location>
        <begin position="32"/>
        <end position="54"/>
    </location>
</feature>
<proteinExistence type="predicted"/>
<accession>A0A2A6EB00</accession>
<sequence length="61" mass="6815">MDCWVSNKEKNMETKKEIMAEMPLSEMENVDGGVVITTLAAVCTVVWFAGEIAYQIGKSMR</sequence>
<keyword evidence="1" id="KW-0472">Membrane</keyword>
<protein>
    <submittedName>
        <fullName evidence="2">Uncharacterized protein</fullName>
    </submittedName>
</protein>
<evidence type="ECO:0000313" key="3">
    <source>
        <dbReference type="Proteomes" id="UP000219259"/>
    </source>
</evidence>
<organism evidence="2 3">
    <name type="scientific">Tannerella forsythia</name>
    <name type="common">Bacteroides forsythus</name>
    <dbReference type="NCBI Taxonomy" id="28112"/>
    <lineage>
        <taxon>Bacteria</taxon>
        <taxon>Pseudomonadati</taxon>
        <taxon>Bacteroidota</taxon>
        <taxon>Bacteroidia</taxon>
        <taxon>Bacteroidales</taxon>
        <taxon>Tannerellaceae</taxon>
        <taxon>Tannerella</taxon>
    </lineage>
</organism>
<name>A0A2A6EB00_TANFO</name>